<name>A0A0X1KPK0_9THEM</name>
<organism evidence="3 4">
    <name type="scientific">Pseudothermotoga hypogea DSM 11164 = NBRC 106472</name>
    <dbReference type="NCBI Taxonomy" id="1123384"/>
    <lineage>
        <taxon>Bacteria</taxon>
        <taxon>Thermotogati</taxon>
        <taxon>Thermotogota</taxon>
        <taxon>Thermotogae</taxon>
        <taxon>Thermotogales</taxon>
        <taxon>Thermotogaceae</taxon>
        <taxon>Pseudothermotoga</taxon>
    </lineage>
</organism>
<protein>
    <submittedName>
        <fullName evidence="3">Cell division protein FtsA</fullName>
    </submittedName>
</protein>
<evidence type="ECO:0000313" key="3">
    <source>
        <dbReference type="EMBL" id="AJC73150.1"/>
    </source>
</evidence>
<dbReference type="PATRIC" id="fig|1123384.7.peg.364"/>
<dbReference type="RefSeq" id="WP_038059653.1">
    <property type="nucleotide sequence ID" value="NC_022795.1"/>
</dbReference>
<dbReference type="GO" id="GO:0051301">
    <property type="term" value="P:cell division"/>
    <property type="evidence" value="ECO:0007669"/>
    <property type="project" value="UniProtKB-KW"/>
</dbReference>
<evidence type="ECO:0000259" key="2">
    <source>
        <dbReference type="SMART" id="SM00842"/>
    </source>
</evidence>
<accession>A0A0X1KPK0</accession>
<dbReference type="Gene3D" id="3.30.420.40">
    <property type="match status" value="2"/>
</dbReference>
<keyword evidence="3" id="KW-0131">Cell cycle</keyword>
<dbReference type="AlphaFoldDB" id="A0A0X1KPK0"/>
<gene>
    <name evidence="3" type="ORF">AJ81_01830</name>
</gene>
<dbReference type="PANTHER" id="PTHR32432">
    <property type="entry name" value="CELL DIVISION PROTEIN FTSA-RELATED"/>
    <property type="match status" value="1"/>
</dbReference>
<dbReference type="CDD" id="cd24004">
    <property type="entry name" value="ASKHA_NBD_PilM-like"/>
    <property type="match status" value="1"/>
</dbReference>
<proteinExistence type="predicted"/>
<dbReference type="PANTHER" id="PTHR32432:SF3">
    <property type="entry name" value="ETHANOLAMINE UTILIZATION PROTEIN EUTJ"/>
    <property type="match status" value="1"/>
</dbReference>
<dbReference type="EMBL" id="CP007141">
    <property type="protein sequence ID" value="AJC73150.1"/>
    <property type="molecule type" value="Genomic_DNA"/>
</dbReference>
<dbReference type="Proteomes" id="UP000077469">
    <property type="component" value="Chromosome"/>
</dbReference>
<keyword evidence="4" id="KW-1185">Reference proteome</keyword>
<dbReference type="InterPro" id="IPR050696">
    <property type="entry name" value="FtsA/MreB"/>
</dbReference>
<dbReference type="SUPFAM" id="SSF53067">
    <property type="entry name" value="Actin-like ATPase domain"/>
    <property type="match status" value="2"/>
</dbReference>
<feature type="domain" description="SHS2" evidence="2">
    <location>
        <begin position="4"/>
        <end position="195"/>
    </location>
</feature>
<dbReference type="KEGG" id="phy:AJ81_01830"/>
<reference evidence="3 4" key="1">
    <citation type="submission" date="2014-01" db="EMBL/GenBank/DDBJ databases">
        <title>Genome sequencing of Thermotog hypogea.</title>
        <authorList>
            <person name="Zhang X."/>
            <person name="Alvare G."/>
            <person name="Fristensky B."/>
            <person name="Chen L."/>
            <person name="Suen T."/>
            <person name="Chen Q."/>
            <person name="Ma K."/>
        </authorList>
    </citation>
    <scope>NUCLEOTIDE SEQUENCE [LARGE SCALE GENOMIC DNA]</scope>
    <source>
        <strain evidence="3 4">DSM 11164</strain>
    </source>
</reference>
<dbReference type="Gene3D" id="3.30.1490.300">
    <property type="match status" value="1"/>
</dbReference>
<dbReference type="Pfam" id="PF14450">
    <property type="entry name" value="FtsA"/>
    <property type="match status" value="1"/>
</dbReference>
<dbReference type="OrthoDB" id="9768127at2"/>
<evidence type="ECO:0000256" key="1">
    <source>
        <dbReference type="PROSITE-ProRule" id="PRU00182"/>
    </source>
</evidence>
<dbReference type="PROSITE" id="PS50889">
    <property type="entry name" value="S4"/>
    <property type="match status" value="1"/>
</dbReference>
<dbReference type="STRING" id="1123384.AJ81_01830"/>
<keyword evidence="3" id="KW-0132">Cell division</keyword>
<evidence type="ECO:0000313" key="4">
    <source>
        <dbReference type="Proteomes" id="UP000077469"/>
    </source>
</evidence>
<dbReference type="InterPro" id="IPR043129">
    <property type="entry name" value="ATPase_NBD"/>
</dbReference>
<dbReference type="InterPro" id="IPR003494">
    <property type="entry name" value="SHS2_FtsA"/>
</dbReference>
<dbReference type="PaxDb" id="1123384-AJ81_01830"/>
<keyword evidence="1" id="KW-0694">RNA-binding</keyword>
<dbReference type="GO" id="GO:0003723">
    <property type="term" value="F:RNA binding"/>
    <property type="evidence" value="ECO:0007669"/>
    <property type="project" value="UniProtKB-KW"/>
</dbReference>
<sequence length="697" mass="77495">MKSVFALDVGTRKVAGLIGTFEDEVLTVVDYESMEHPVRSMLDGQIHDIGSVARIVEKIKKNLESRNDTMLEEVAVAVAGRYLKTQIVEASTKVPTGVVDEKILKELEARALAQISFSDESGVNLYCAGYSVLEYKLDGFWIKNPLGHRGDELYTKLIVAMLPNQVIDAMISALHLAGLRCSFLTLEPMAALEVALPDDLRFLNIALVDIGAGTSDIAIAKGGTVLGYDMVALAGDEITEAIAKHYLLDFKTAEMLKRKIESTQTIEVNNLTGEAILVERSQLERIIDPIVTQIAENIAQRIEALNLGKPSAVLLVGGGAKLSLLRERIAEVLKLPKERVALKSVEEFERIKSIKEGFVGSEFVTLAGIAYMKAKELGSIYDVVRLNGEEVRLLNFGRAPTVLQLLTQSGYSIRDLIGEVRPSFVYTLNGEARLVRGSIRKKYRVKINGRECALHETLKTGDEVEVEFLEGETPESPMLKDLVKPVRVFLNGSEIFEILPTVLVNGQNVADLERFVSDGDDIVVSWPKKEEIEQLLNEKVGLVKCTVNGEIKVVPRFKLTLQRFEETEQGFFYHFEGVEMKVKDLLAQPLSVRVKFNGRQIEITQKNHMVMVNGEYVSSDRVLSDGMSIQLPRFEPIVADVLACVEINTRNLKDYRITLNGREASFVDPIKEGDEIEFIASPKVLDEPEKSSEPSRE</sequence>
<dbReference type="SMART" id="SM00842">
    <property type="entry name" value="FtsA"/>
    <property type="match status" value="1"/>
</dbReference>